<keyword evidence="3" id="KW-1185">Reference proteome</keyword>
<organism evidence="2 3">
    <name type="scientific">Intoshia linei</name>
    <dbReference type="NCBI Taxonomy" id="1819745"/>
    <lineage>
        <taxon>Eukaryota</taxon>
        <taxon>Metazoa</taxon>
        <taxon>Spiralia</taxon>
        <taxon>Lophotrochozoa</taxon>
        <taxon>Mesozoa</taxon>
        <taxon>Orthonectida</taxon>
        <taxon>Rhopaluridae</taxon>
        <taxon>Intoshia</taxon>
    </lineage>
</organism>
<dbReference type="Pfam" id="PF08569">
    <property type="entry name" value="Mo25"/>
    <property type="match status" value="1"/>
</dbReference>
<proteinExistence type="inferred from homology"/>
<dbReference type="InterPro" id="IPR013878">
    <property type="entry name" value="Mo25"/>
</dbReference>
<dbReference type="SUPFAM" id="SSF48371">
    <property type="entry name" value="ARM repeat"/>
    <property type="match status" value="1"/>
</dbReference>
<comment type="caution">
    <text evidence="2">The sequence shown here is derived from an EMBL/GenBank/DDBJ whole genome shotgun (WGS) entry which is preliminary data.</text>
</comment>
<dbReference type="GO" id="GO:0035556">
    <property type="term" value="P:intracellular signal transduction"/>
    <property type="evidence" value="ECO:0007669"/>
    <property type="project" value="TreeGrafter"/>
</dbReference>
<evidence type="ECO:0000256" key="1">
    <source>
        <dbReference type="ARBA" id="ARBA00011012"/>
    </source>
</evidence>
<dbReference type="AlphaFoldDB" id="A0A177B4E9"/>
<protein>
    <submittedName>
        <fullName evidence="2">Uncharacterized protein</fullName>
    </submittedName>
</protein>
<dbReference type="InterPro" id="IPR016024">
    <property type="entry name" value="ARM-type_fold"/>
</dbReference>
<dbReference type="Proteomes" id="UP000078046">
    <property type="component" value="Unassembled WGS sequence"/>
</dbReference>
<comment type="similarity">
    <text evidence="1">Belongs to the Mo25 family.</text>
</comment>
<dbReference type="PANTHER" id="PTHR10182:SF3">
    <property type="entry name" value="PROTEIN MO25"/>
    <property type="match status" value="1"/>
</dbReference>
<sequence length="342" mass="40079">MSNCRSKNHQILKALSDNLSAISSVKDVKDVKKNNKLDKCHEETKRLIQLMIEIINGKTDKNNQVVIISQLTHEMLQHGTIRQLILLLEYIRFETRKEVVKLVKALLNQQIVSSDHVIEKMFDQKLIYLLISDYNMYEIAQSCGAILRECTNHNTLVRYILQSENFLQLFEFTEIPQLEISYDAFCTLQSALSINKAAASEYLDKNYEEFFSTCYTAINHDNYVSLRYCLMLLSSILHIRANHSVRNRFINDPENLRQMMKLLQHKSAKIKLDSYHIFKLFCVYENKSDDIANILSTNRDKILDYLKNFKSNHDDDKDKFNEEKAYLSKVLRQLPVHQDSKP</sequence>
<evidence type="ECO:0000313" key="2">
    <source>
        <dbReference type="EMBL" id="OAF69096.1"/>
    </source>
</evidence>
<evidence type="ECO:0000313" key="3">
    <source>
        <dbReference type="Proteomes" id="UP000078046"/>
    </source>
</evidence>
<accession>A0A177B4E9</accession>
<name>A0A177B4E9_9BILA</name>
<dbReference type="Gene3D" id="1.25.10.10">
    <property type="entry name" value="Leucine-rich Repeat Variant"/>
    <property type="match status" value="1"/>
</dbReference>
<dbReference type="OrthoDB" id="609103at2759"/>
<gene>
    <name evidence="2" type="ORF">A3Q56_03158</name>
</gene>
<dbReference type="PANTHER" id="PTHR10182">
    <property type="entry name" value="CALCIUM-BINDING PROTEIN 39-RELATED"/>
    <property type="match status" value="1"/>
</dbReference>
<dbReference type="GO" id="GO:0043539">
    <property type="term" value="F:protein serine/threonine kinase activator activity"/>
    <property type="evidence" value="ECO:0007669"/>
    <property type="project" value="TreeGrafter"/>
</dbReference>
<dbReference type="EMBL" id="LWCA01000336">
    <property type="protein sequence ID" value="OAF69096.1"/>
    <property type="molecule type" value="Genomic_DNA"/>
</dbReference>
<dbReference type="InterPro" id="IPR011989">
    <property type="entry name" value="ARM-like"/>
</dbReference>
<reference evidence="2 3" key="1">
    <citation type="submission" date="2016-04" db="EMBL/GenBank/DDBJ databases">
        <title>The genome of Intoshia linei affirms orthonectids as highly simplified spiralians.</title>
        <authorList>
            <person name="Mikhailov K.V."/>
            <person name="Slusarev G.S."/>
            <person name="Nikitin M.A."/>
            <person name="Logacheva M.D."/>
            <person name="Penin A."/>
            <person name="Aleoshin V."/>
            <person name="Panchin Y.V."/>
        </authorList>
    </citation>
    <scope>NUCLEOTIDE SEQUENCE [LARGE SCALE GENOMIC DNA]</scope>
    <source>
        <strain evidence="2">Intl2013</strain>
        <tissue evidence="2">Whole animal</tissue>
    </source>
</reference>